<dbReference type="GO" id="GO:0016020">
    <property type="term" value="C:membrane"/>
    <property type="evidence" value="ECO:0007669"/>
    <property type="project" value="UniProtKB-SubCell"/>
</dbReference>
<evidence type="ECO:0000256" key="12">
    <source>
        <dbReference type="SAM" id="MobiDB-lite"/>
    </source>
</evidence>
<evidence type="ECO:0000256" key="11">
    <source>
        <dbReference type="RuleBase" id="RU079119"/>
    </source>
</evidence>
<comment type="caution">
    <text evidence="14">The sequence shown here is derived from an EMBL/GenBank/DDBJ whole genome shotgun (WGS) entry which is preliminary data.</text>
</comment>
<dbReference type="GO" id="GO:0019706">
    <property type="term" value="F:protein-cysteine S-palmitoyltransferase activity"/>
    <property type="evidence" value="ECO:0007669"/>
    <property type="project" value="UniProtKB-EC"/>
</dbReference>
<gene>
    <name evidence="14" type="primary">pfa3</name>
    <name evidence="14" type="ORF">Hypma_009060</name>
</gene>
<comment type="similarity">
    <text evidence="9">Belongs to the DHHC palmitoyltransferase family. PFA5 subfamily.</text>
</comment>
<keyword evidence="2 11" id="KW-0808">Transferase</keyword>
<sequence length="388" mass="43417">MSRRGQRAAEFLIQVLVTSMIGYGWYICTFDIGIGWLVLRRGLWLPGCFYVMTVNALIPAVGLLYLSLCVGRTTHSVPTLPLPEKSTLSEPYECINVEGELAVCRKGKCNGSWKPPRSHHCSTCGVCRVGFDHHCPWIGNCATISRMKLFLTLLYLAPFTFTIAALPIARILLNHVSLALSASQANPYARLAWWDWYGSWIFFGGPLGRWLWGAVLGYRILQSHRDDHHGLPGEVIEEPHVRLLAIVMPAMMVSLFMIVMAIMTTRTILRGMTSVESLGLPNIRGRGGSSHSYTSFVCIPGQVPDTSETSEASGHDTRVYPVLPMERIYDLGSEGNWRVLLSGPLFDKQRCSHYTWPKLNPKMLQRMRKADSVPGNQIPSRRESSPLL</sequence>
<keyword evidence="4 11" id="KW-1133">Transmembrane helix</keyword>
<evidence type="ECO:0000256" key="5">
    <source>
        <dbReference type="ARBA" id="ARBA00023136"/>
    </source>
</evidence>
<evidence type="ECO:0000313" key="14">
    <source>
        <dbReference type="EMBL" id="RDB23452.1"/>
    </source>
</evidence>
<keyword evidence="5 11" id="KW-0472">Membrane</keyword>
<evidence type="ECO:0000256" key="10">
    <source>
        <dbReference type="ARBA" id="ARBA00048048"/>
    </source>
</evidence>
<feature type="transmembrane region" description="Helical" evidence="11">
    <location>
        <begin position="43"/>
        <end position="66"/>
    </location>
</feature>
<dbReference type="GO" id="GO:0005783">
    <property type="term" value="C:endoplasmic reticulum"/>
    <property type="evidence" value="ECO:0007669"/>
    <property type="project" value="TreeGrafter"/>
</dbReference>
<feature type="domain" description="Palmitoyltransferase DHHC" evidence="13">
    <location>
        <begin position="109"/>
        <end position="277"/>
    </location>
</feature>
<evidence type="ECO:0000256" key="6">
    <source>
        <dbReference type="ARBA" id="ARBA00023139"/>
    </source>
</evidence>
<feature type="transmembrane region" description="Helical" evidence="11">
    <location>
        <begin position="241"/>
        <end position="263"/>
    </location>
</feature>
<evidence type="ECO:0000259" key="13">
    <source>
        <dbReference type="Pfam" id="PF01529"/>
    </source>
</evidence>
<dbReference type="GO" id="GO:0005794">
    <property type="term" value="C:Golgi apparatus"/>
    <property type="evidence" value="ECO:0007669"/>
    <property type="project" value="TreeGrafter"/>
</dbReference>
<comment type="domain">
    <text evidence="11">The DHHC domain is required for palmitoyltransferase activity.</text>
</comment>
<keyword evidence="3 11" id="KW-0812">Transmembrane</keyword>
<protein>
    <recommendedName>
        <fullName evidence="11">Palmitoyltransferase</fullName>
        <ecNumber evidence="11">2.3.1.225</ecNumber>
    </recommendedName>
</protein>
<proteinExistence type="inferred from homology"/>
<dbReference type="PROSITE" id="PS50216">
    <property type="entry name" value="DHHC"/>
    <property type="match status" value="1"/>
</dbReference>
<feature type="transmembrane region" description="Helical" evidence="11">
    <location>
        <begin position="200"/>
        <end position="221"/>
    </location>
</feature>
<dbReference type="GO" id="GO:0006612">
    <property type="term" value="P:protein targeting to membrane"/>
    <property type="evidence" value="ECO:0007669"/>
    <property type="project" value="TreeGrafter"/>
</dbReference>
<accession>A0A369JQ14</accession>
<evidence type="ECO:0000256" key="3">
    <source>
        <dbReference type="ARBA" id="ARBA00022692"/>
    </source>
</evidence>
<evidence type="ECO:0000256" key="2">
    <source>
        <dbReference type="ARBA" id="ARBA00022679"/>
    </source>
</evidence>
<comment type="subcellular location">
    <subcellularLocation>
        <location evidence="1">Membrane</location>
        <topology evidence="1">Multi-pass membrane protein</topology>
    </subcellularLocation>
</comment>
<name>A0A369JQ14_HYPMA</name>
<dbReference type="EMBL" id="LUEZ02000046">
    <property type="protein sequence ID" value="RDB23452.1"/>
    <property type="molecule type" value="Genomic_DNA"/>
</dbReference>
<dbReference type="PANTHER" id="PTHR22883">
    <property type="entry name" value="ZINC FINGER DHHC DOMAIN CONTAINING PROTEIN"/>
    <property type="match status" value="1"/>
</dbReference>
<dbReference type="Proteomes" id="UP000076154">
    <property type="component" value="Unassembled WGS sequence"/>
</dbReference>
<evidence type="ECO:0000256" key="9">
    <source>
        <dbReference type="ARBA" id="ARBA00038298"/>
    </source>
</evidence>
<dbReference type="InterPro" id="IPR001594">
    <property type="entry name" value="Palmitoyltrfase_DHHC"/>
</dbReference>
<feature type="region of interest" description="Disordered" evidence="12">
    <location>
        <begin position="368"/>
        <end position="388"/>
    </location>
</feature>
<dbReference type="PANTHER" id="PTHR22883:SF23">
    <property type="entry name" value="PALMITOYLTRANSFERASE ZDHHC6"/>
    <property type="match status" value="1"/>
</dbReference>
<keyword evidence="8 11" id="KW-0012">Acyltransferase</keyword>
<dbReference type="STRING" id="39966.A0A369JQ14"/>
<dbReference type="InterPro" id="IPR039859">
    <property type="entry name" value="PFA4/ZDH16/20/ERF2-like"/>
</dbReference>
<evidence type="ECO:0000256" key="7">
    <source>
        <dbReference type="ARBA" id="ARBA00023288"/>
    </source>
</evidence>
<dbReference type="AlphaFoldDB" id="A0A369JQ14"/>
<dbReference type="Pfam" id="PF01529">
    <property type="entry name" value="DHHC"/>
    <property type="match status" value="1"/>
</dbReference>
<evidence type="ECO:0000256" key="1">
    <source>
        <dbReference type="ARBA" id="ARBA00004141"/>
    </source>
</evidence>
<feature type="transmembrane region" description="Helical" evidence="11">
    <location>
        <begin position="153"/>
        <end position="173"/>
    </location>
</feature>
<keyword evidence="15" id="KW-1185">Reference proteome</keyword>
<evidence type="ECO:0000256" key="4">
    <source>
        <dbReference type="ARBA" id="ARBA00022989"/>
    </source>
</evidence>
<reference evidence="14" key="1">
    <citation type="submission" date="2018-04" db="EMBL/GenBank/DDBJ databases">
        <title>Whole genome sequencing of Hypsizygus marmoreus.</title>
        <authorList>
            <person name="Choi I.-G."/>
            <person name="Min B."/>
            <person name="Kim J.-G."/>
            <person name="Kim S."/>
            <person name="Oh Y.-L."/>
            <person name="Kong W.-S."/>
            <person name="Park H."/>
            <person name="Jeong J."/>
            <person name="Song E.-S."/>
        </authorList>
    </citation>
    <scope>NUCLEOTIDE SEQUENCE [LARGE SCALE GENOMIC DNA]</scope>
    <source>
        <strain evidence="14">51987-8</strain>
    </source>
</reference>
<dbReference type="InParanoid" id="A0A369JQ14"/>
<keyword evidence="6" id="KW-0564">Palmitate</keyword>
<dbReference type="EC" id="2.3.1.225" evidence="11"/>
<evidence type="ECO:0000313" key="15">
    <source>
        <dbReference type="Proteomes" id="UP000076154"/>
    </source>
</evidence>
<comment type="catalytic activity">
    <reaction evidence="10 11">
        <text>L-cysteinyl-[protein] + hexadecanoyl-CoA = S-hexadecanoyl-L-cysteinyl-[protein] + CoA</text>
        <dbReference type="Rhea" id="RHEA:36683"/>
        <dbReference type="Rhea" id="RHEA-COMP:10131"/>
        <dbReference type="Rhea" id="RHEA-COMP:11032"/>
        <dbReference type="ChEBI" id="CHEBI:29950"/>
        <dbReference type="ChEBI" id="CHEBI:57287"/>
        <dbReference type="ChEBI" id="CHEBI:57379"/>
        <dbReference type="ChEBI" id="CHEBI:74151"/>
        <dbReference type="EC" id="2.3.1.225"/>
    </reaction>
</comment>
<feature type="transmembrane region" description="Helical" evidence="11">
    <location>
        <begin position="12"/>
        <end position="37"/>
    </location>
</feature>
<dbReference type="OrthoDB" id="302728at2759"/>
<organism evidence="14 15">
    <name type="scientific">Hypsizygus marmoreus</name>
    <name type="common">White beech mushroom</name>
    <name type="synonym">Agaricus marmoreus</name>
    <dbReference type="NCBI Taxonomy" id="39966"/>
    <lineage>
        <taxon>Eukaryota</taxon>
        <taxon>Fungi</taxon>
        <taxon>Dikarya</taxon>
        <taxon>Basidiomycota</taxon>
        <taxon>Agaricomycotina</taxon>
        <taxon>Agaricomycetes</taxon>
        <taxon>Agaricomycetidae</taxon>
        <taxon>Agaricales</taxon>
        <taxon>Tricholomatineae</taxon>
        <taxon>Lyophyllaceae</taxon>
        <taxon>Hypsizygus</taxon>
    </lineage>
</organism>
<keyword evidence="7" id="KW-0449">Lipoprotein</keyword>
<evidence type="ECO:0000256" key="8">
    <source>
        <dbReference type="ARBA" id="ARBA00023315"/>
    </source>
</evidence>